<reference evidence="1 2" key="1">
    <citation type="journal article" date="2016" name="Mol. Biol. Evol.">
        <title>Comparative Genomics of Early-Diverging Mushroom-Forming Fungi Provides Insights into the Origins of Lignocellulose Decay Capabilities.</title>
        <authorList>
            <person name="Nagy L.G."/>
            <person name="Riley R."/>
            <person name="Tritt A."/>
            <person name="Adam C."/>
            <person name="Daum C."/>
            <person name="Floudas D."/>
            <person name="Sun H."/>
            <person name="Yadav J.S."/>
            <person name="Pangilinan J."/>
            <person name="Larsson K.H."/>
            <person name="Matsuura K."/>
            <person name="Barry K."/>
            <person name="Labutti K."/>
            <person name="Kuo R."/>
            <person name="Ohm R.A."/>
            <person name="Bhattacharya S.S."/>
            <person name="Shirouzu T."/>
            <person name="Yoshinaga Y."/>
            <person name="Martin F.M."/>
            <person name="Grigoriev I.V."/>
            <person name="Hibbett D.S."/>
        </authorList>
    </citation>
    <scope>NUCLEOTIDE SEQUENCE [LARGE SCALE GENOMIC DNA]</scope>
    <source>
        <strain evidence="1 2">CBS 109695</strain>
    </source>
</reference>
<evidence type="ECO:0000313" key="1">
    <source>
        <dbReference type="EMBL" id="KZP05899.1"/>
    </source>
</evidence>
<organism evidence="1 2">
    <name type="scientific">Athelia psychrophila</name>
    <dbReference type="NCBI Taxonomy" id="1759441"/>
    <lineage>
        <taxon>Eukaryota</taxon>
        <taxon>Fungi</taxon>
        <taxon>Dikarya</taxon>
        <taxon>Basidiomycota</taxon>
        <taxon>Agaricomycotina</taxon>
        <taxon>Agaricomycetes</taxon>
        <taxon>Agaricomycetidae</taxon>
        <taxon>Atheliales</taxon>
        <taxon>Atheliaceae</taxon>
        <taxon>Athelia</taxon>
    </lineage>
</organism>
<keyword evidence="2" id="KW-1185">Reference proteome</keyword>
<protein>
    <submittedName>
        <fullName evidence="1">Uncharacterized protein</fullName>
    </submittedName>
</protein>
<dbReference type="Proteomes" id="UP000076532">
    <property type="component" value="Unassembled WGS sequence"/>
</dbReference>
<gene>
    <name evidence="1" type="ORF">FIBSPDRAFT_940258</name>
</gene>
<dbReference type="AlphaFoldDB" id="A0A167WBD0"/>
<dbReference type="EMBL" id="KV417813">
    <property type="protein sequence ID" value="KZP05899.1"/>
    <property type="molecule type" value="Genomic_DNA"/>
</dbReference>
<evidence type="ECO:0000313" key="2">
    <source>
        <dbReference type="Proteomes" id="UP000076532"/>
    </source>
</evidence>
<sequence>MIDESSSIVFCETFTRKDHIYNVNRSLSAVGQCLDTDNWKTSGASALLHAHVSRSSAAPRVAQAIRHERCTRGSSRTATRGRNWRRVTASLLRYLPTIQNHRLGTLPDIRILITPGWPQHPWVIHNQNVPLQTPLRAMLLPLLAQTELFLLAKTRLIPCPLPAKCLRYVNTCCSCFTLPYPTPLAKGVHAM</sequence>
<name>A0A167WBD0_9AGAM</name>
<proteinExistence type="predicted"/>
<accession>A0A167WBD0</accession>